<evidence type="ECO:0000313" key="1">
    <source>
        <dbReference type="EMBL" id="EAT12582.1"/>
    </source>
</evidence>
<proteinExistence type="predicted"/>
<protein>
    <submittedName>
        <fullName evidence="1">Uncharacterized protein</fullName>
    </submittedName>
</protein>
<dbReference type="STRING" id="207949.RED65_06793"/>
<gene>
    <name evidence="1" type="ORF">RED65_06793</name>
</gene>
<keyword evidence="2" id="KW-1185">Reference proteome</keyword>
<dbReference type="EMBL" id="AAQH01000006">
    <property type="protein sequence ID" value="EAT12582.1"/>
    <property type="molecule type" value="Genomic_DNA"/>
</dbReference>
<evidence type="ECO:0000313" key="2">
    <source>
        <dbReference type="Proteomes" id="UP000004263"/>
    </source>
</evidence>
<reference evidence="1 2" key="1">
    <citation type="submission" date="2006-03" db="EMBL/GenBank/DDBJ databases">
        <authorList>
            <person name="Pinhassi J."/>
            <person name="Pedros-Alio C."/>
            <person name="Ferriera S."/>
            <person name="Johnson J."/>
            <person name="Kravitz S."/>
            <person name="Halpern A."/>
            <person name="Remington K."/>
            <person name="Beeson K."/>
            <person name="Tran B."/>
            <person name="Rogers Y.-H."/>
            <person name="Friedman R."/>
            <person name="Venter J.C."/>
        </authorList>
    </citation>
    <scope>NUCLEOTIDE SEQUENCE [LARGE SCALE GENOMIC DNA]</scope>
    <source>
        <strain evidence="1 2">RED65</strain>
    </source>
</reference>
<comment type="caution">
    <text evidence="1">The sequence shown here is derived from an EMBL/GenBank/DDBJ whole genome shotgun (WGS) entry which is preliminary data.</text>
</comment>
<dbReference type="Proteomes" id="UP000004263">
    <property type="component" value="Unassembled WGS sequence"/>
</dbReference>
<accession>Q1N2T7</accession>
<sequence>MSRSAQQAVNDYLFSMFNDGIEESLNDLLNEPVDESIGAQDSIPADSRMTIAIDSFALAHDDGQDKCFRFLAYLTILNITCQLPPSRIKNYCLSHCQMLLARGAWHE</sequence>
<dbReference type="RefSeq" id="WP_007016183.1">
    <property type="nucleotide sequence ID" value="NZ_AAQH01000006.1"/>
</dbReference>
<dbReference type="HOGENOM" id="CLU_2204874_0_0_6"/>
<name>Q1N2T7_9GAMM</name>
<organism evidence="1 2">
    <name type="scientific">Bermanella marisrubri</name>
    <dbReference type="NCBI Taxonomy" id="207949"/>
    <lineage>
        <taxon>Bacteria</taxon>
        <taxon>Pseudomonadati</taxon>
        <taxon>Pseudomonadota</taxon>
        <taxon>Gammaproteobacteria</taxon>
        <taxon>Oceanospirillales</taxon>
        <taxon>Oceanospirillaceae</taxon>
        <taxon>Bermanella</taxon>
    </lineage>
</organism>
<dbReference type="AlphaFoldDB" id="Q1N2T7"/>